<proteinExistence type="inferred from homology"/>
<evidence type="ECO:0000313" key="10">
    <source>
        <dbReference type="Proteomes" id="UP001597261"/>
    </source>
</evidence>
<gene>
    <name evidence="8 9" type="primary">panC</name>
    <name evidence="9" type="ORF">ACFSL4_25520</name>
</gene>
<keyword evidence="8" id="KW-0963">Cytoplasm</keyword>
<evidence type="ECO:0000256" key="1">
    <source>
        <dbReference type="ARBA" id="ARBA00004990"/>
    </source>
</evidence>
<dbReference type="Gene3D" id="3.30.1300.10">
    <property type="entry name" value="Pantoate-beta-alanine ligase, C-terminal domain"/>
    <property type="match status" value="1"/>
</dbReference>
<dbReference type="GO" id="GO:0004592">
    <property type="term" value="F:pantoate-beta-alanine ligase activity"/>
    <property type="evidence" value="ECO:0007669"/>
    <property type="project" value="UniProtKB-EC"/>
</dbReference>
<feature type="binding site" evidence="8">
    <location>
        <begin position="155"/>
        <end position="158"/>
    </location>
    <ligand>
        <name>ATP</name>
        <dbReference type="ChEBI" id="CHEBI:30616"/>
    </ligand>
</feature>
<feature type="binding site" evidence="8">
    <location>
        <position position="68"/>
    </location>
    <ligand>
        <name>beta-alanine</name>
        <dbReference type="ChEBI" id="CHEBI:57966"/>
    </ligand>
</feature>
<protein>
    <recommendedName>
        <fullName evidence="8">Pantothenate synthetase</fullName>
        <shortName evidence="8">PS</shortName>
        <ecNumber evidence="8">6.3.2.1</ecNumber>
    </recommendedName>
    <alternativeName>
        <fullName evidence="8">Pantoate--beta-alanine ligase</fullName>
    </alternativeName>
    <alternativeName>
        <fullName evidence="8">Pantoate-activating enzyme</fullName>
    </alternativeName>
</protein>
<dbReference type="PANTHER" id="PTHR21299:SF1">
    <property type="entry name" value="PANTOATE--BETA-ALANINE LIGASE"/>
    <property type="match status" value="1"/>
</dbReference>
<evidence type="ECO:0000256" key="6">
    <source>
        <dbReference type="ARBA" id="ARBA00022840"/>
    </source>
</evidence>
<dbReference type="RefSeq" id="WP_381087389.1">
    <property type="nucleotide sequence ID" value="NZ_JBHUDX010000076.1"/>
</dbReference>
<comment type="caution">
    <text evidence="9">The sequence shown here is derived from an EMBL/GenBank/DDBJ whole genome shotgun (WGS) entry which is preliminary data.</text>
</comment>
<keyword evidence="10" id="KW-1185">Reference proteome</keyword>
<evidence type="ECO:0000256" key="8">
    <source>
        <dbReference type="HAMAP-Rule" id="MF_00158"/>
    </source>
</evidence>
<feature type="binding site" evidence="8">
    <location>
        <begin position="192"/>
        <end position="195"/>
    </location>
    <ligand>
        <name>ATP</name>
        <dbReference type="ChEBI" id="CHEBI:30616"/>
    </ligand>
</feature>
<evidence type="ECO:0000256" key="4">
    <source>
        <dbReference type="ARBA" id="ARBA00022655"/>
    </source>
</evidence>
<dbReference type="Proteomes" id="UP001597261">
    <property type="component" value="Unassembled WGS sequence"/>
</dbReference>
<evidence type="ECO:0000256" key="7">
    <source>
        <dbReference type="ARBA" id="ARBA00048258"/>
    </source>
</evidence>
<evidence type="ECO:0000256" key="3">
    <source>
        <dbReference type="ARBA" id="ARBA00022598"/>
    </source>
</evidence>
<evidence type="ECO:0000256" key="5">
    <source>
        <dbReference type="ARBA" id="ARBA00022741"/>
    </source>
</evidence>
<keyword evidence="3 8" id="KW-0436">Ligase</keyword>
<dbReference type="InterPro" id="IPR003721">
    <property type="entry name" value="Pantoate_ligase"/>
</dbReference>
<dbReference type="PANTHER" id="PTHR21299">
    <property type="entry name" value="CYTIDYLATE KINASE/PANTOATE-BETA-ALANINE LIGASE"/>
    <property type="match status" value="1"/>
</dbReference>
<comment type="miscellaneous">
    <text evidence="8">The reaction proceeds by a bi uni uni bi ping pong mechanism.</text>
</comment>
<dbReference type="EC" id="6.3.2.1" evidence="8"/>
<keyword evidence="6 8" id="KW-0067">ATP-binding</keyword>
<name>A0ABW4IWA1_9ACTN</name>
<dbReference type="SUPFAM" id="SSF52374">
    <property type="entry name" value="Nucleotidylyl transferase"/>
    <property type="match status" value="2"/>
</dbReference>
<evidence type="ECO:0000313" key="9">
    <source>
        <dbReference type="EMBL" id="MFD1661472.1"/>
    </source>
</evidence>
<dbReference type="InterPro" id="IPR042176">
    <property type="entry name" value="Pantoate_ligase_C"/>
</dbReference>
<dbReference type="Pfam" id="PF02569">
    <property type="entry name" value="Pantoate_ligase"/>
    <property type="match status" value="1"/>
</dbReference>
<comment type="catalytic activity">
    <reaction evidence="7 8">
        <text>(R)-pantoate + beta-alanine + ATP = (R)-pantothenate + AMP + diphosphate + H(+)</text>
        <dbReference type="Rhea" id="RHEA:10912"/>
        <dbReference type="ChEBI" id="CHEBI:15378"/>
        <dbReference type="ChEBI" id="CHEBI:15980"/>
        <dbReference type="ChEBI" id="CHEBI:29032"/>
        <dbReference type="ChEBI" id="CHEBI:30616"/>
        <dbReference type="ChEBI" id="CHEBI:33019"/>
        <dbReference type="ChEBI" id="CHEBI:57966"/>
        <dbReference type="ChEBI" id="CHEBI:456215"/>
        <dbReference type="EC" id="6.3.2.1"/>
    </reaction>
</comment>
<organism evidence="9 10">
    <name type="scientific">Streptomyces caeni</name>
    <dbReference type="NCBI Taxonomy" id="2307231"/>
    <lineage>
        <taxon>Bacteria</taxon>
        <taxon>Bacillati</taxon>
        <taxon>Actinomycetota</taxon>
        <taxon>Actinomycetes</taxon>
        <taxon>Kitasatosporales</taxon>
        <taxon>Streptomycetaceae</taxon>
        <taxon>Streptomyces</taxon>
    </lineage>
</organism>
<sequence length="346" mass="36897">MSRRTVELVPTVEDLRCARDRHAVPGRTAVVMTMGALHEGHATLIRAARRHVGAQGFVIVTVFVNPLQFGRGEDLDRYPRTLDADLKVAEQAGADAVFAPSADEVYPGGEPQVRISAGPMGERIEGAFRPGHFDGMLTVVGKLLHLTRPDVALFGQKDAQQLALIRRMVRDLNFGVEIVGVPTVREDDGLALSSRNRYLSPDERHTALALSRALFAGRDRHAAQEALRARAREVPATHARAEALSAIGESRAAADAHAVAKAAPGGPAAVRAAARLVLDEAAHLDPPLALDYLALVDPADFTEIHDDFTGEAVLAVAARVGTTRLIDNIPLSFGAPEPVDPYGAAS</sequence>
<dbReference type="CDD" id="cd00560">
    <property type="entry name" value="PanC"/>
    <property type="match status" value="1"/>
</dbReference>
<comment type="pathway">
    <text evidence="1 8">Cofactor biosynthesis; (R)-pantothenate biosynthesis; (R)-pantothenate from (R)-pantoate and beta-alanine: step 1/1.</text>
</comment>
<feature type="binding site" evidence="8">
    <location>
        <position position="184"/>
    </location>
    <ligand>
        <name>ATP</name>
        <dbReference type="ChEBI" id="CHEBI:30616"/>
    </ligand>
</feature>
<comment type="subunit">
    <text evidence="8">Homodimer.</text>
</comment>
<comment type="subcellular location">
    <subcellularLocation>
        <location evidence="8">Cytoplasm</location>
    </subcellularLocation>
</comment>
<dbReference type="InterPro" id="IPR014729">
    <property type="entry name" value="Rossmann-like_a/b/a_fold"/>
</dbReference>
<keyword evidence="4 8" id="KW-0566">Pantothenate biosynthesis</keyword>
<feature type="binding site" evidence="8">
    <location>
        <begin position="34"/>
        <end position="41"/>
    </location>
    <ligand>
        <name>ATP</name>
        <dbReference type="ChEBI" id="CHEBI:30616"/>
    </ligand>
</feature>
<dbReference type="EMBL" id="JBHUDX010000076">
    <property type="protein sequence ID" value="MFD1661472.1"/>
    <property type="molecule type" value="Genomic_DNA"/>
</dbReference>
<reference evidence="10" key="1">
    <citation type="journal article" date="2019" name="Int. J. Syst. Evol. Microbiol.">
        <title>The Global Catalogue of Microorganisms (GCM) 10K type strain sequencing project: providing services to taxonomists for standard genome sequencing and annotation.</title>
        <authorList>
            <consortium name="The Broad Institute Genomics Platform"/>
            <consortium name="The Broad Institute Genome Sequencing Center for Infectious Disease"/>
            <person name="Wu L."/>
            <person name="Ma J."/>
        </authorList>
    </citation>
    <scope>NUCLEOTIDE SEQUENCE [LARGE SCALE GENOMIC DNA]</scope>
    <source>
        <strain evidence="10">CGMCC 1.12470</strain>
    </source>
</reference>
<comment type="similarity">
    <text evidence="2 8">Belongs to the pantothenate synthetase family.</text>
</comment>
<feature type="binding site" evidence="8">
    <location>
        <position position="68"/>
    </location>
    <ligand>
        <name>(R)-pantoate</name>
        <dbReference type="ChEBI" id="CHEBI:15980"/>
    </ligand>
</feature>
<evidence type="ECO:0000256" key="2">
    <source>
        <dbReference type="ARBA" id="ARBA00009256"/>
    </source>
</evidence>
<comment type="function">
    <text evidence="8">Catalyzes the condensation of pantoate with beta-alanine in an ATP-dependent reaction via a pantoyl-adenylate intermediate.</text>
</comment>
<keyword evidence="5 8" id="KW-0547">Nucleotide-binding</keyword>
<dbReference type="HAMAP" id="MF_00158">
    <property type="entry name" value="PanC"/>
    <property type="match status" value="1"/>
</dbReference>
<dbReference type="Gene3D" id="3.40.50.620">
    <property type="entry name" value="HUPs"/>
    <property type="match status" value="1"/>
</dbReference>
<feature type="active site" description="Proton donor" evidence="8">
    <location>
        <position position="41"/>
    </location>
</feature>
<accession>A0ABW4IWA1</accession>
<dbReference type="NCBIfam" id="TIGR00018">
    <property type="entry name" value="panC"/>
    <property type="match status" value="1"/>
</dbReference>
<feature type="binding site" evidence="8">
    <location>
        <position position="161"/>
    </location>
    <ligand>
        <name>(R)-pantoate</name>
        <dbReference type="ChEBI" id="CHEBI:15980"/>
    </ligand>
</feature>